<accession>A0A7W6CS46</accession>
<evidence type="ECO:0000313" key="2">
    <source>
        <dbReference type="EMBL" id="MBB3964158.1"/>
    </source>
</evidence>
<organism evidence="2 3">
    <name type="scientific">Rhizobium metallidurans</name>
    <dbReference type="NCBI Taxonomy" id="1265931"/>
    <lineage>
        <taxon>Bacteria</taxon>
        <taxon>Pseudomonadati</taxon>
        <taxon>Pseudomonadota</taxon>
        <taxon>Alphaproteobacteria</taxon>
        <taxon>Hyphomicrobiales</taxon>
        <taxon>Rhizobiaceae</taxon>
        <taxon>Rhizobium/Agrobacterium group</taxon>
        <taxon>Rhizobium</taxon>
    </lineage>
</organism>
<dbReference type="AlphaFoldDB" id="A0A7W6CS46"/>
<protein>
    <recommendedName>
        <fullName evidence="4">DUF2497 domain-containing protein</fullName>
    </recommendedName>
</protein>
<comment type="caution">
    <text evidence="2">The sequence shown here is derived from an EMBL/GenBank/DDBJ whole genome shotgun (WGS) entry which is preliminary data.</text>
</comment>
<evidence type="ECO:0000256" key="1">
    <source>
        <dbReference type="SAM" id="MobiDB-lite"/>
    </source>
</evidence>
<reference evidence="2 3" key="1">
    <citation type="submission" date="2020-08" db="EMBL/GenBank/DDBJ databases">
        <title>Genomic Encyclopedia of Type Strains, Phase IV (KMG-IV): sequencing the most valuable type-strain genomes for metagenomic binning, comparative biology and taxonomic classification.</title>
        <authorList>
            <person name="Goeker M."/>
        </authorList>
    </citation>
    <scope>NUCLEOTIDE SEQUENCE [LARGE SCALE GENOMIC DNA]</scope>
    <source>
        <strain evidence="2 3">DSM 26575</strain>
    </source>
</reference>
<dbReference type="RefSeq" id="WP_183899791.1">
    <property type="nucleotide sequence ID" value="NZ_JACIDW010000003.1"/>
</dbReference>
<evidence type="ECO:0008006" key="4">
    <source>
        <dbReference type="Google" id="ProtNLM"/>
    </source>
</evidence>
<dbReference type="Proteomes" id="UP000582090">
    <property type="component" value="Unassembled WGS sequence"/>
</dbReference>
<sequence>MAQPSVAREPSMEEILASIRQIIESNEPGAGRALSASLPPVYGDDEDDHGSDIHLTVDQAYAGVEFPDPAPQQADPRFVAANSAGSAPAQEAPRAAMSLADVAARVRAASERNTLQPPREPPLEFRQQLAPAPVAPTPIASAPVMDAQPRQQAVEEQQPVMHQVAPAPQPEPVLAEEPAAMPFDLPSQSQPVEAEAVQPAAAPVQEQVAIAPPMSAAPIAAQPVAAPLSDRLLPSLMDETQQSLLSQDAGLQIARSFEELAAAIDGAERRSLDEIAEDMLRPMLRDWLDDNLPTLVERLVREEIERVARGPRR</sequence>
<feature type="region of interest" description="Disordered" evidence="1">
    <location>
        <begin position="146"/>
        <end position="166"/>
    </location>
</feature>
<proteinExistence type="predicted"/>
<dbReference type="EMBL" id="JACIDW010000003">
    <property type="protein sequence ID" value="MBB3964158.1"/>
    <property type="molecule type" value="Genomic_DNA"/>
</dbReference>
<gene>
    <name evidence="2" type="ORF">GGQ67_001797</name>
</gene>
<feature type="region of interest" description="Disordered" evidence="1">
    <location>
        <begin position="27"/>
        <end position="97"/>
    </location>
</feature>
<keyword evidence="3" id="KW-1185">Reference proteome</keyword>
<dbReference type="InterPro" id="IPR019632">
    <property type="entry name" value="DUF2497"/>
</dbReference>
<dbReference type="Pfam" id="PF10691">
    <property type="entry name" value="DUF2497"/>
    <property type="match status" value="1"/>
</dbReference>
<evidence type="ECO:0000313" key="3">
    <source>
        <dbReference type="Proteomes" id="UP000582090"/>
    </source>
</evidence>
<name>A0A7W6CS46_9HYPH</name>